<dbReference type="PROSITE" id="PS50259">
    <property type="entry name" value="G_PROTEIN_RECEP_F3_4"/>
    <property type="match status" value="1"/>
</dbReference>
<dbReference type="Ensembl" id="ENSMMDT00005039570.1">
    <property type="protein sequence ID" value="ENSMMDP00005038763.1"/>
    <property type="gene ID" value="ENSMMDG00005017969.1"/>
</dbReference>
<evidence type="ECO:0000256" key="10">
    <source>
        <dbReference type="ARBA" id="ARBA00023170"/>
    </source>
</evidence>
<dbReference type="PANTHER" id="PTHR24061:SF5">
    <property type="entry name" value="G-PROTEIN COUPLED RECEPTOR FAMILY C GROUP 6 MEMBER A"/>
    <property type="match status" value="1"/>
</dbReference>
<dbReference type="GO" id="GO:0005886">
    <property type="term" value="C:plasma membrane"/>
    <property type="evidence" value="ECO:0007669"/>
    <property type="project" value="UniProtKB-SubCell"/>
</dbReference>
<feature type="transmembrane region" description="Helical" evidence="14">
    <location>
        <begin position="740"/>
        <end position="762"/>
    </location>
</feature>
<evidence type="ECO:0000256" key="1">
    <source>
        <dbReference type="ARBA" id="ARBA00004651"/>
    </source>
</evidence>
<evidence type="ECO:0000256" key="2">
    <source>
        <dbReference type="ARBA" id="ARBA00011748"/>
    </source>
</evidence>
<dbReference type="GeneTree" id="ENSGT00940000158416"/>
<keyword evidence="12" id="KW-0807">Transducer</keyword>
<dbReference type="SUPFAM" id="SSF53822">
    <property type="entry name" value="Periplasmic binding protein-like I"/>
    <property type="match status" value="1"/>
</dbReference>
<dbReference type="InterPro" id="IPR038550">
    <property type="entry name" value="GPCR_3_9-Cys_sf"/>
</dbReference>
<comment type="subcellular location">
    <subcellularLocation>
        <location evidence="1">Cell membrane</location>
        <topology evidence="1">Multi-pass membrane protein</topology>
    </subcellularLocation>
</comment>
<dbReference type="InterPro" id="IPR028082">
    <property type="entry name" value="Peripla_BP_I"/>
</dbReference>
<evidence type="ECO:0000259" key="16">
    <source>
        <dbReference type="PROSITE" id="PS50259"/>
    </source>
</evidence>
<sequence length="831" mass="93664">MLLLLLFVRIICPFCSCSEQDGPLHMYVPGDIIIGGLFPVHLQTNRTTIQVMTFAIQEINQRTPKVLPNLTIGYDIYDTCGDVTFAIRATFGLLKDKFNSCFQPGDSNSTVPEPHAKVVIGERYSEVSVAVARILTLSSVAQISYGSTSELLSKKRKFPTFLRTLSSDTYQTKAIAKLVEKFNWKIVSVVGSDDEYGKYGSEQLIDIFTEMDICIDFKKILPGDFSVDESKAHDKLEELMGLLRNSTAEAIILFTKGANVDVIMKAAIQNNLSRIWIGSDSWSTSTRIAEIKGIYKVGQVFGFISKRNEVPGFKDYVTSMFQGTTNPFLEQYLSYYPRCNSSEKNSKNNCSLTKSQHGSKQCLDPRCLVNYIDQDESYNIYVAEIKKVNFTVDTTHIFFDDNGDPSIGYDIVNWDMTESKVDIKTIGEYWPSGKIKLPDDLINTSTYIDFDLSIKETTMNCSKSCALGHELRKPENGCCKKCVPCHETSFSPGKGKCNLTNLKQGNHDKCLNKTLDFLKWWDPFAIVLSFFEIVGIVITILVTVLFAVHRNTPIVKAVGGYLSFLELFSLLACFCITFTFTAKPSTASCVAGLPLFGILFTLCISCILANLLQILVCFRFDQRKSAWLKRLNRPVAVVAVIFCAQLILCVLWLYYRPPIPKEVYHAKTILLQCEKGSKEFFGVMLGYNALLAFACFLFAFHGKLLPDLYKNASFITISMLLYLVIWIVFIPIYISMVGKYTRAIEAAAVLVSNYSILCCHLAPKCYIMLFRKEINSEQAITEYIRNRLCMHASRYPTTFCSTYSLLYESEMISPSLCLSCIVIFNIISWPT</sequence>
<evidence type="ECO:0000256" key="13">
    <source>
        <dbReference type="ARBA" id="ARBA00039774"/>
    </source>
</evidence>
<keyword evidence="8 14" id="KW-0472">Membrane</keyword>
<dbReference type="GO" id="GO:0004930">
    <property type="term" value="F:G protein-coupled receptor activity"/>
    <property type="evidence" value="ECO:0007669"/>
    <property type="project" value="UniProtKB-KW"/>
</dbReference>
<dbReference type="PRINTS" id="PR01176">
    <property type="entry name" value="GABABRECEPTR"/>
</dbReference>
<evidence type="ECO:0000256" key="7">
    <source>
        <dbReference type="ARBA" id="ARBA00023040"/>
    </source>
</evidence>
<reference evidence="17" key="2">
    <citation type="submission" date="2025-08" db="UniProtKB">
        <authorList>
            <consortium name="Ensembl"/>
        </authorList>
    </citation>
    <scope>IDENTIFICATION</scope>
</reference>
<evidence type="ECO:0000256" key="11">
    <source>
        <dbReference type="ARBA" id="ARBA00023180"/>
    </source>
</evidence>
<feature type="transmembrane region" description="Helical" evidence="14">
    <location>
        <begin position="520"/>
        <end position="548"/>
    </location>
</feature>
<keyword evidence="6 14" id="KW-1133">Transmembrane helix</keyword>
<dbReference type="InterPro" id="IPR001828">
    <property type="entry name" value="ANF_lig-bd_rcpt"/>
</dbReference>
<evidence type="ECO:0000256" key="6">
    <source>
        <dbReference type="ARBA" id="ARBA00022989"/>
    </source>
</evidence>
<keyword evidence="5 15" id="KW-0732">Signal</keyword>
<feature type="transmembrane region" description="Helical" evidence="14">
    <location>
        <begin position="680"/>
        <end position="700"/>
    </location>
</feature>
<dbReference type="InterPro" id="IPR000068">
    <property type="entry name" value="GPCR_3_Ca_sens_rcpt-rel"/>
</dbReference>
<evidence type="ECO:0000256" key="8">
    <source>
        <dbReference type="ARBA" id="ARBA00023136"/>
    </source>
</evidence>
<feature type="chain" id="PRO_5025561823" description="G-protein coupled receptor family C group 6 member A" evidence="15">
    <location>
        <begin position="18"/>
        <end position="831"/>
    </location>
</feature>
<keyword evidence="4 14" id="KW-0812">Transmembrane</keyword>
<comment type="subunit">
    <text evidence="2">Homodimer; disulfide-linked.</text>
</comment>
<proteinExistence type="predicted"/>
<keyword evidence="3" id="KW-1003">Cell membrane</keyword>
<dbReference type="Pfam" id="PF00003">
    <property type="entry name" value="7tm_3"/>
    <property type="match status" value="1"/>
</dbReference>
<evidence type="ECO:0000313" key="18">
    <source>
        <dbReference type="Proteomes" id="UP000472263"/>
    </source>
</evidence>
<evidence type="ECO:0000256" key="3">
    <source>
        <dbReference type="ARBA" id="ARBA00022475"/>
    </source>
</evidence>
<dbReference type="FunFam" id="3.40.50.2300:FF:000016">
    <property type="entry name" value="Taste 1 receptor member 2"/>
    <property type="match status" value="1"/>
</dbReference>
<accession>A0A667ZJ21</accession>
<keyword evidence="10" id="KW-0675">Receptor</keyword>
<dbReference type="PRINTS" id="PR00248">
    <property type="entry name" value="GPCRMGR"/>
</dbReference>
<feature type="transmembrane region" description="Helical" evidence="14">
    <location>
        <begin position="635"/>
        <end position="655"/>
    </location>
</feature>
<feature type="transmembrane region" description="Helical" evidence="14">
    <location>
        <begin position="712"/>
        <end position="734"/>
    </location>
</feature>
<dbReference type="InterPro" id="IPR000337">
    <property type="entry name" value="GPCR_3"/>
</dbReference>
<feature type="signal peptide" evidence="15">
    <location>
        <begin position="1"/>
        <end position="17"/>
    </location>
</feature>
<dbReference type="Proteomes" id="UP000472263">
    <property type="component" value="Chromosome 22"/>
</dbReference>
<evidence type="ECO:0000256" key="14">
    <source>
        <dbReference type="SAM" id="Phobius"/>
    </source>
</evidence>
<evidence type="ECO:0000256" key="5">
    <source>
        <dbReference type="ARBA" id="ARBA00022729"/>
    </source>
</evidence>
<dbReference type="AlphaFoldDB" id="A0A667ZJ21"/>
<evidence type="ECO:0000256" key="9">
    <source>
        <dbReference type="ARBA" id="ARBA00023157"/>
    </source>
</evidence>
<dbReference type="Pfam" id="PF01094">
    <property type="entry name" value="ANF_receptor"/>
    <property type="match status" value="1"/>
</dbReference>
<evidence type="ECO:0000256" key="4">
    <source>
        <dbReference type="ARBA" id="ARBA00022692"/>
    </source>
</evidence>
<evidence type="ECO:0000256" key="12">
    <source>
        <dbReference type="ARBA" id="ARBA00023224"/>
    </source>
</evidence>
<feature type="domain" description="G-protein coupled receptors family 3 profile" evidence="16">
    <location>
        <begin position="524"/>
        <end position="784"/>
    </location>
</feature>
<feature type="transmembrane region" description="Helical" evidence="14">
    <location>
        <begin position="560"/>
        <end position="581"/>
    </location>
</feature>
<keyword evidence="11" id="KW-0325">Glycoprotein</keyword>
<dbReference type="Gene3D" id="3.40.50.2300">
    <property type="match status" value="4"/>
</dbReference>
<evidence type="ECO:0000313" key="17">
    <source>
        <dbReference type="Ensembl" id="ENSMMDP00005038763.1"/>
    </source>
</evidence>
<name>A0A667ZJ21_9TELE</name>
<dbReference type="InParanoid" id="A0A667ZJ21"/>
<evidence type="ECO:0000256" key="15">
    <source>
        <dbReference type="SAM" id="SignalP"/>
    </source>
</evidence>
<dbReference type="PANTHER" id="PTHR24061">
    <property type="entry name" value="CALCIUM-SENSING RECEPTOR-RELATED"/>
    <property type="match status" value="1"/>
</dbReference>
<feature type="transmembrane region" description="Helical" evidence="14">
    <location>
        <begin position="593"/>
        <end position="615"/>
    </location>
</feature>
<gene>
    <name evidence="17" type="primary">LOC115353943</name>
</gene>
<dbReference type="Gene3D" id="2.10.50.30">
    <property type="entry name" value="GPCR, family 3, nine cysteines domain"/>
    <property type="match status" value="1"/>
</dbReference>
<protein>
    <recommendedName>
        <fullName evidence="13">G-protein coupled receptor family C group 6 member A</fullName>
    </recommendedName>
</protein>
<keyword evidence="18" id="KW-1185">Reference proteome</keyword>
<dbReference type="InterPro" id="IPR017978">
    <property type="entry name" value="GPCR_3_C"/>
</dbReference>
<reference evidence="17" key="3">
    <citation type="submission" date="2025-09" db="UniProtKB">
        <authorList>
            <consortium name="Ensembl"/>
        </authorList>
    </citation>
    <scope>IDENTIFICATION</scope>
</reference>
<organism evidence="17 18">
    <name type="scientific">Myripristis murdjan</name>
    <name type="common">pinecone soldierfish</name>
    <dbReference type="NCBI Taxonomy" id="586833"/>
    <lineage>
        <taxon>Eukaryota</taxon>
        <taxon>Metazoa</taxon>
        <taxon>Chordata</taxon>
        <taxon>Craniata</taxon>
        <taxon>Vertebrata</taxon>
        <taxon>Euteleostomi</taxon>
        <taxon>Actinopterygii</taxon>
        <taxon>Neopterygii</taxon>
        <taxon>Teleostei</taxon>
        <taxon>Neoteleostei</taxon>
        <taxon>Acanthomorphata</taxon>
        <taxon>Holocentriformes</taxon>
        <taxon>Holocentridae</taxon>
        <taxon>Myripristis</taxon>
    </lineage>
</organism>
<reference evidence="17" key="1">
    <citation type="submission" date="2019-06" db="EMBL/GenBank/DDBJ databases">
        <authorList>
            <consortium name="Wellcome Sanger Institute Data Sharing"/>
        </authorList>
    </citation>
    <scope>NUCLEOTIDE SEQUENCE [LARGE SCALE GENOMIC DNA]</scope>
</reference>
<keyword evidence="9" id="KW-1015">Disulfide bond</keyword>
<keyword evidence="7" id="KW-0297">G-protein coupled receptor</keyword>